<name>A0A9W7XN58_9FUNG</name>
<feature type="transmembrane region" description="Helical" evidence="12">
    <location>
        <begin position="1749"/>
        <end position="1772"/>
    </location>
</feature>
<feature type="compositionally biased region" description="Basic and acidic residues" evidence="11">
    <location>
        <begin position="1415"/>
        <end position="1427"/>
    </location>
</feature>
<keyword evidence="6 9" id="KW-0406">Ion transport</keyword>
<evidence type="ECO:0000313" key="15">
    <source>
        <dbReference type="Proteomes" id="UP001145021"/>
    </source>
</evidence>
<feature type="coiled-coil region" evidence="10">
    <location>
        <begin position="484"/>
        <end position="518"/>
    </location>
</feature>
<feature type="transmembrane region" description="Helical" evidence="12">
    <location>
        <begin position="1568"/>
        <end position="1587"/>
    </location>
</feature>
<feature type="region of interest" description="Disordered" evidence="11">
    <location>
        <begin position="944"/>
        <end position="964"/>
    </location>
</feature>
<feature type="transmembrane region" description="Helical" evidence="12">
    <location>
        <begin position="623"/>
        <end position="645"/>
    </location>
</feature>
<dbReference type="Proteomes" id="UP001145021">
    <property type="component" value="Unassembled WGS sequence"/>
</dbReference>
<keyword evidence="7 12" id="KW-0472">Membrane</keyword>
<dbReference type="Gene3D" id="6.10.140.1330">
    <property type="match status" value="1"/>
</dbReference>
<dbReference type="PANTHER" id="PTHR10110">
    <property type="entry name" value="SODIUM/HYDROGEN EXCHANGER"/>
    <property type="match status" value="1"/>
</dbReference>
<evidence type="ECO:0000256" key="7">
    <source>
        <dbReference type="ARBA" id="ARBA00023136"/>
    </source>
</evidence>
<comment type="subcellular location">
    <subcellularLocation>
        <location evidence="1">Membrane</location>
        <topology evidence="1">Multi-pass membrane protein</topology>
    </subcellularLocation>
</comment>
<feature type="region of interest" description="Disordered" evidence="11">
    <location>
        <begin position="341"/>
        <end position="441"/>
    </location>
</feature>
<feature type="transmembrane region" description="Helical" evidence="12">
    <location>
        <begin position="203"/>
        <end position="224"/>
    </location>
</feature>
<keyword evidence="8 9" id="KW-0739">Sodium transport</keyword>
<reference evidence="14" key="1">
    <citation type="submission" date="2022-07" db="EMBL/GenBank/DDBJ databases">
        <title>Phylogenomic reconstructions and comparative analyses of Kickxellomycotina fungi.</title>
        <authorList>
            <person name="Reynolds N.K."/>
            <person name="Stajich J.E."/>
            <person name="Barry K."/>
            <person name="Grigoriev I.V."/>
            <person name="Crous P."/>
            <person name="Smith M.E."/>
        </authorList>
    </citation>
    <scope>NUCLEOTIDE SEQUENCE</scope>
    <source>
        <strain evidence="14">NBRC 105413</strain>
    </source>
</reference>
<feature type="transmembrane region" description="Helical" evidence="12">
    <location>
        <begin position="275"/>
        <end position="301"/>
    </location>
</feature>
<evidence type="ECO:0000256" key="12">
    <source>
        <dbReference type="SAM" id="Phobius"/>
    </source>
</evidence>
<evidence type="ECO:0000256" key="11">
    <source>
        <dbReference type="SAM" id="MobiDB-lite"/>
    </source>
</evidence>
<evidence type="ECO:0000256" key="3">
    <source>
        <dbReference type="ARBA" id="ARBA00022692"/>
    </source>
</evidence>
<feature type="transmembrane region" description="Helical" evidence="12">
    <location>
        <begin position="787"/>
        <end position="805"/>
    </location>
</feature>
<dbReference type="GO" id="GO:0000329">
    <property type="term" value="C:fungal-type vacuole membrane"/>
    <property type="evidence" value="ECO:0007669"/>
    <property type="project" value="TreeGrafter"/>
</dbReference>
<feature type="transmembrane region" description="Helical" evidence="12">
    <location>
        <begin position="1708"/>
        <end position="1729"/>
    </location>
</feature>
<protein>
    <recommendedName>
        <fullName evidence="9">Sodium/hydrogen exchanger</fullName>
    </recommendedName>
</protein>
<accession>A0A9W7XN58</accession>
<organism evidence="14 15">
    <name type="scientific">Coemansia asiatica</name>
    <dbReference type="NCBI Taxonomy" id="1052880"/>
    <lineage>
        <taxon>Eukaryota</taxon>
        <taxon>Fungi</taxon>
        <taxon>Fungi incertae sedis</taxon>
        <taxon>Zoopagomycota</taxon>
        <taxon>Kickxellomycotina</taxon>
        <taxon>Kickxellomycetes</taxon>
        <taxon>Kickxellales</taxon>
        <taxon>Kickxellaceae</taxon>
        <taxon>Coemansia</taxon>
    </lineage>
</organism>
<dbReference type="Pfam" id="PF00999">
    <property type="entry name" value="Na_H_Exchanger"/>
    <property type="match status" value="1"/>
</dbReference>
<feature type="region of interest" description="Disordered" evidence="11">
    <location>
        <begin position="1481"/>
        <end position="1500"/>
    </location>
</feature>
<gene>
    <name evidence="14" type="primary">NHX1</name>
    <name evidence="14" type="ORF">LPJ64_000395</name>
</gene>
<dbReference type="InterPro" id="IPR006153">
    <property type="entry name" value="Cation/H_exchanger_TM"/>
</dbReference>
<feature type="compositionally biased region" description="Low complexity" evidence="11">
    <location>
        <begin position="354"/>
        <end position="368"/>
    </location>
</feature>
<dbReference type="GO" id="GO:0015385">
    <property type="term" value="F:sodium:proton antiporter activity"/>
    <property type="evidence" value="ECO:0007669"/>
    <property type="project" value="InterPro"/>
</dbReference>
<feature type="transmembrane region" description="Helical" evidence="12">
    <location>
        <begin position="1539"/>
        <end position="1556"/>
    </location>
</feature>
<keyword evidence="3 9" id="KW-0812">Transmembrane</keyword>
<feature type="region of interest" description="Disordered" evidence="11">
    <location>
        <begin position="1393"/>
        <end position="1429"/>
    </location>
</feature>
<evidence type="ECO:0000256" key="5">
    <source>
        <dbReference type="ARBA" id="ARBA00023053"/>
    </source>
</evidence>
<keyword evidence="2 9" id="KW-0813">Transport</keyword>
<feature type="transmembrane region" description="Helical" evidence="12">
    <location>
        <begin position="126"/>
        <end position="151"/>
    </location>
</feature>
<feature type="region of interest" description="Disordered" evidence="11">
    <location>
        <begin position="1933"/>
        <end position="2025"/>
    </location>
</feature>
<evidence type="ECO:0000313" key="14">
    <source>
        <dbReference type="EMBL" id="KAJ1648342.1"/>
    </source>
</evidence>
<keyword evidence="15" id="KW-1185">Reference proteome</keyword>
<dbReference type="PRINTS" id="PR01084">
    <property type="entry name" value="NAHEXCHNGR"/>
</dbReference>
<feature type="coiled-coil region" evidence="10">
    <location>
        <begin position="312"/>
        <end position="339"/>
    </location>
</feature>
<dbReference type="InterPro" id="IPR018422">
    <property type="entry name" value="Cation/H_exchanger_CPA1"/>
</dbReference>
<keyword evidence="5" id="KW-0915">Sodium</keyword>
<dbReference type="GO" id="GO:0005769">
    <property type="term" value="C:early endosome"/>
    <property type="evidence" value="ECO:0007669"/>
    <property type="project" value="TreeGrafter"/>
</dbReference>
<keyword evidence="10" id="KW-0175">Coiled coil</keyword>
<feature type="compositionally biased region" description="Polar residues" evidence="11">
    <location>
        <begin position="391"/>
        <end position="407"/>
    </location>
</feature>
<feature type="transmembrane region" description="Helical" evidence="12">
    <location>
        <begin position="1664"/>
        <end position="1687"/>
    </location>
</feature>
<feature type="compositionally biased region" description="Low complexity" evidence="11">
    <location>
        <begin position="1974"/>
        <end position="1985"/>
    </location>
</feature>
<feature type="compositionally biased region" description="Low complexity" evidence="11">
    <location>
        <begin position="415"/>
        <end position="426"/>
    </location>
</feature>
<dbReference type="EMBL" id="JANBOH010000007">
    <property type="protein sequence ID" value="KAJ1648342.1"/>
    <property type="molecule type" value="Genomic_DNA"/>
</dbReference>
<proteinExistence type="inferred from homology"/>
<keyword evidence="4 12" id="KW-1133">Transmembrane helix</keyword>
<comment type="similarity">
    <text evidence="9">Belongs to the monovalent cation:proton antiporter 1 (CPA1) transporter (TC 2.A.36) family.</text>
</comment>
<feature type="transmembrane region" description="Helical" evidence="12">
    <location>
        <begin position="1793"/>
        <end position="1815"/>
    </location>
</feature>
<evidence type="ECO:0000256" key="2">
    <source>
        <dbReference type="ARBA" id="ARBA00022448"/>
    </source>
</evidence>
<evidence type="ECO:0000256" key="10">
    <source>
        <dbReference type="SAM" id="Coils"/>
    </source>
</evidence>
<dbReference type="GO" id="GO:0005770">
    <property type="term" value="C:late endosome"/>
    <property type="evidence" value="ECO:0007669"/>
    <property type="project" value="TreeGrafter"/>
</dbReference>
<sequence>MATADSQGAAVSTKVAAETGALPVLSEFLEDMKRRNAAESDHRNIMTPEFREFCIVTREHIVCWAVFLVLFAGSYALVARVCTRREDPLTAKSEAQRQNQHQQPQTTRRRFLVTPYASTFRARQMALVVAASGLASALMTAALLVVTVALANAMEHGDPRLAPSWRLWLLPATLLSPADAHTSAFASGPRAAHDFPPVLRRLWRYQSVISIGTAVVAVPLSVLFEATPRRDPSLRRLKVAALRWVLAAALLLGIRRAVAGSGMSQNATVRYSVHYAASVCVALPAVLGLVPRGTWALFAWLRACVGQRHERARAAQARYRRLRLELSRIELRLEQAIGSWKGGQSASDRDLWISDSPSATNSSANSSDSESELTRSRSVAELPPAHPGLPRNTNFAQAQNARHTISGRSRRLTASKPKTSPLPLSPMALGSPPPSPHLHDRKRLSSYRPIYSVSLATSPADRSGIFDVDFTVLDSKRPAEKGLVDRQRQREREREREVERLSRQIKKYHAQLLFVRAEMARTEKSGLLGISSEINSKRPFYIRIIGSLSAAVLVAATALCWLLVVVQVGRGALSAIFVGEPDLTHNLTYFLPALAEAQEEGPLLYGSAVPSSKLAPAALVPHALATCCQLLSAALLFVVVMFGLLSMGTSVEDSVHPLRFLATSYAGRLLRARQWECLPYVFLHQSTLAAILPIHATSASASASASIAPTVSQIAGNTSRVFFSSSTDLTSFYRQLQRQAASSSSSSQNTLLPGGILPEGFFQARIWGRRVFMLFDSQSRPVSPIRLLTYVWIVCGLAMTWPSVLRTAGLISERAYVLPIASLVEPLWSTMPLHDTAAFALEEEELVLLPATVAAHRYRPTREVDPVDEIKLASNATLLSEALPSAYQGHNKQKKQYLSEDLLLRPAITASMCVVPTLSLVDFSLISEQSNLITEARFDDNESVSINSQQLPQHKDRDPLSTDSVQQAVTNHPASATLERRISRRTLHQTLAVDTLPRILIRGTLALSSKISSHVHISVGYFVWWLFPDLIVPISPVTIDMQLGYRPQVPVTLLPVNGFTSLPGHSEWYGMLRRMQLQKLWLPQADDGTPLVLQPVSHLAYTNSTMNSESSNELKSRLQDLGSRAKSNLKQKISFFFDSSMHGVHTIALRVCSRISVLFWRLCQIFVQGASVVVDDAMALYVQDTFAGRVLASIAQGIDYGMQKSSYAASIVWEEAFVPFWQQLSLAATGLSSSISFIVSRAVPLVISLAGSSSRSGAQQSSRVATFAVADAGVFTVVPSVFLAEFWDAAISQGSPAFQRLRPELWPHLFANGNVAVETAFNNGQIGALNDHDVILQPLSASSLSGEPSGAVADGDVCVSAEAGAGAGTGAGADAQAQAQAQAQDGFAVFSSGQAMSEEGSDRSSYSSLAQQPHASDENAGVKHEGQETNVNVRSARKVWSTLDWMLAVYRTLAATVTSAMTSTALSELVSLTTETLISTTATSIDPPGAPDGTGEPLPEDEEKVSSQALLILVSLLIAALLTSYYLQRWRIRTVHETVLSIFAGMAVGLVLRFSTSEYIKRIVTFDHTVFFNMLLPPIILNCGYNLQKTSITRNMAPVLIFAFIGTAISAVVIGILVQIYSFTSIESIGFSLLDSLMLGTILSATDPVTILAVFEQLRVDPKLFSIIFGETVFNDAVAIVLFVTLGDLRSRGQDFTLGAIPGMLSSFMFVFTASLVVGMAMGVMMSLLCKHTRLYEYPSIEASLVLLVAYHSYLLSTAIELSGIVSLLFCAAAMRQYTYRSLSTKSKRATRYLFHLLSGLAENFVFIYLGISLFTASDVMFRPVFIVFVMIATCISRYMAIFPLSRVLNAIFKYRHPSAPSSAQPVTHEEQTMLFWAGLRGAVAVALASEVSGKNGPLLRTTVLCVVVLSVAIFGGTTPQVVQLLGIRTGVPQPDSSDEDEDEDLGPHGSGYHNIRSFDNGSSGVGMYDYDSESGNEYSSNNNGANTSRRGRRIIDLQPGAQGGRASSSSSSSSPKPAFSSDLSAPMAARPLDSQVLDIASEDVGANLGSRNSSTGSLRNSSADPIALERLPRSLSRFSSSWAETGGDSWISRIKNSYRSFDRSLLYDIDKYYIQPLLTRQQTPSEIASHSRAGRRRRRGLES</sequence>
<evidence type="ECO:0000256" key="6">
    <source>
        <dbReference type="ARBA" id="ARBA00023065"/>
    </source>
</evidence>
<feature type="transmembrane region" description="Helical" evidence="12">
    <location>
        <begin position="1509"/>
        <end position="1527"/>
    </location>
</feature>
<feature type="transmembrane region" description="Helical" evidence="12">
    <location>
        <begin position="540"/>
        <end position="564"/>
    </location>
</feature>
<feature type="region of interest" description="Disordered" evidence="11">
    <location>
        <begin position="2123"/>
        <end position="2144"/>
    </location>
</feature>
<feature type="transmembrane region" description="Helical" evidence="12">
    <location>
        <begin position="1821"/>
        <end position="1841"/>
    </location>
</feature>
<dbReference type="GO" id="GO:0007035">
    <property type="term" value="P:vacuolar acidification"/>
    <property type="evidence" value="ECO:0007669"/>
    <property type="project" value="TreeGrafter"/>
</dbReference>
<feature type="transmembrane region" description="Helical" evidence="12">
    <location>
        <begin position="1599"/>
        <end position="1621"/>
    </location>
</feature>
<dbReference type="NCBIfam" id="TIGR00840">
    <property type="entry name" value="b_cpa1"/>
    <property type="match status" value="1"/>
</dbReference>
<evidence type="ECO:0000256" key="9">
    <source>
        <dbReference type="RuleBase" id="RU003722"/>
    </source>
</evidence>
<dbReference type="InterPro" id="IPR004709">
    <property type="entry name" value="NaH_exchanger"/>
</dbReference>
<feature type="transmembrane region" description="Helical" evidence="12">
    <location>
        <begin position="236"/>
        <end position="255"/>
    </location>
</feature>
<evidence type="ECO:0000256" key="8">
    <source>
        <dbReference type="ARBA" id="ARBA00023201"/>
    </source>
</evidence>
<feature type="transmembrane region" description="Helical" evidence="12">
    <location>
        <begin position="1899"/>
        <end position="1917"/>
    </location>
</feature>
<feature type="transmembrane region" description="Helical" evidence="12">
    <location>
        <begin position="61"/>
        <end position="82"/>
    </location>
</feature>
<evidence type="ECO:0000259" key="13">
    <source>
        <dbReference type="Pfam" id="PF00999"/>
    </source>
</evidence>
<feature type="domain" description="Cation/H+ exchanger transmembrane" evidence="13">
    <location>
        <begin position="1520"/>
        <end position="1923"/>
    </location>
</feature>
<comment type="caution">
    <text evidence="14">The sequence shown here is derived from an EMBL/GenBank/DDBJ whole genome shotgun (WGS) entry which is preliminary data.</text>
</comment>
<evidence type="ECO:0000256" key="1">
    <source>
        <dbReference type="ARBA" id="ARBA00004141"/>
    </source>
</evidence>
<keyword evidence="9" id="KW-0050">Antiport</keyword>
<evidence type="ECO:0000256" key="4">
    <source>
        <dbReference type="ARBA" id="ARBA00022989"/>
    </source>
</evidence>
<dbReference type="GO" id="GO:0015386">
    <property type="term" value="F:potassium:proton antiporter activity"/>
    <property type="evidence" value="ECO:0007669"/>
    <property type="project" value="TreeGrafter"/>
</dbReference>
<feature type="compositionally biased region" description="Basic residues" evidence="11">
    <location>
        <begin position="2133"/>
        <end position="2144"/>
    </location>
</feature>
<dbReference type="PANTHER" id="PTHR10110:SF187">
    <property type="entry name" value="SODIUM_HYDROGEN EXCHANGER"/>
    <property type="match status" value="1"/>
</dbReference>